<evidence type="ECO:0000313" key="3">
    <source>
        <dbReference type="Proteomes" id="UP000052008"/>
    </source>
</evidence>
<sequence length="191" mass="21102">MAIQYFIPHRVSLVYGETIRTWYLIVFTFALVLGTGSLIRVHWARIRRRASGWWYSLIAMGGLVLTLAVGFFGGIGQEGLFMKLYNYVQVPLEGTMFSLLAFYIASAAYRAFRARTLEATLLLLAAGIVMLGRVPIGQSIWAGFPRITEWILEVPNLAAKRGIMIGVGLGMISTAVKIILGIERSWIGGGD</sequence>
<reference evidence="2 3" key="1">
    <citation type="journal article" date="2015" name="Microbiome">
        <title>Genomic resolution of linkages in carbon, nitrogen, and sulfur cycling among widespread estuary sediment bacteria.</title>
        <authorList>
            <person name="Baker B.J."/>
            <person name="Lazar C.S."/>
            <person name="Teske A.P."/>
            <person name="Dick G.J."/>
        </authorList>
    </citation>
    <scope>NUCLEOTIDE SEQUENCE [LARGE SCALE GENOMIC DNA]</scope>
    <source>
        <strain evidence="2">DG_24</strain>
    </source>
</reference>
<name>A0A0S7WW81_UNCT6</name>
<dbReference type="EMBL" id="LIZS01000002">
    <property type="protein sequence ID" value="KPJ54445.1"/>
    <property type="molecule type" value="Genomic_DNA"/>
</dbReference>
<gene>
    <name evidence="2" type="ORF">AMJ39_00380</name>
</gene>
<feature type="transmembrane region" description="Helical" evidence="1">
    <location>
        <begin position="53"/>
        <end position="75"/>
    </location>
</feature>
<feature type="transmembrane region" description="Helical" evidence="1">
    <location>
        <begin position="95"/>
        <end position="112"/>
    </location>
</feature>
<keyword evidence="1" id="KW-1133">Transmembrane helix</keyword>
<dbReference type="STRING" id="1703770.AMJ39_00380"/>
<feature type="transmembrane region" description="Helical" evidence="1">
    <location>
        <begin position="22"/>
        <end position="41"/>
    </location>
</feature>
<proteinExistence type="predicted"/>
<dbReference type="AlphaFoldDB" id="A0A0S7WW81"/>
<evidence type="ECO:0000256" key="1">
    <source>
        <dbReference type="SAM" id="Phobius"/>
    </source>
</evidence>
<feature type="transmembrane region" description="Helical" evidence="1">
    <location>
        <begin position="119"/>
        <end position="142"/>
    </location>
</feature>
<keyword evidence="1" id="KW-0812">Transmembrane</keyword>
<keyword evidence="1" id="KW-0472">Membrane</keyword>
<organism evidence="2 3">
    <name type="scientific">candidate division TA06 bacterium DG_24</name>
    <dbReference type="NCBI Taxonomy" id="1703770"/>
    <lineage>
        <taxon>Bacteria</taxon>
        <taxon>Bacteria division TA06</taxon>
    </lineage>
</organism>
<feature type="transmembrane region" description="Helical" evidence="1">
    <location>
        <begin position="162"/>
        <end position="180"/>
    </location>
</feature>
<dbReference type="Proteomes" id="UP000052008">
    <property type="component" value="Unassembled WGS sequence"/>
</dbReference>
<comment type="caution">
    <text evidence="2">The sequence shown here is derived from an EMBL/GenBank/DDBJ whole genome shotgun (WGS) entry which is preliminary data.</text>
</comment>
<evidence type="ECO:0000313" key="2">
    <source>
        <dbReference type="EMBL" id="KPJ54445.1"/>
    </source>
</evidence>
<protein>
    <submittedName>
        <fullName evidence="2">Uncharacterized protein</fullName>
    </submittedName>
</protein>
<accession>A0A0S7WW81</accession>